<gene>
    <name evidence="4" type="ORF">DSM100688_0498</name>
</gene>
<feature type="active site" evidence="1">
    <location>
        <position position="252"/>
    </location>
</feature>
<proteinExistence type="predicted"/>
<dbReference type="GO" id="GO:0005524">
    <property type="term" value="F:ATP binding"/>
    <property type="evidence" value="ECO:0007669"/>
    <property type="project" value="UniProtKB-KW"/>
</dbReference>
<dbReference type="Proteomes" id="UP000482084">
    <property type="component" value="Unassembled WGS sequence"/>
</dbReference>
<evidence type="ECO:0000259" key="3">
    <source>
        <dbReference type="PROSITE" id="PS51459"/>
    </source>
</evidence>
<sequence>MVADCVTVTQPESGIYEMDYRSVRQTAHMSRSTKKLEEIADEEYSHRLDGWSTFRSGIVLRGYEVFVVNFRELTTCADAIREQDNNVTALWNSLPTLARRAYLYDLIGEEMKSTNDIEGVRSTRKEIGLALEAATKHGSHARFSEFARLFLALSDDDPARHSLPETLEDIRGIYDKVVAGELDAGDEPDGDLFRNGPVYIDEPATGRRIHTGITPESEIKVALTQWLALTRNRDVPPLIRASMCHFAFEYIHPFYDGNGRTGRFLFALQLRQHLSAPTVMSLSPVISEDKDRYYKAFEDAQHPLNRRDASLFTYRMMQFIAKAQNRLIDELSTRRSMLMRSLAELDRLRSARDWDDDAANIVAMLIQEELFGVASHSITRPWLRESTGLGRDRTNHALDALTEDGTLIATGQRPVRYELSDAIRTAIIGADRK</sequence>
<feature type="domain" description="Fido" evidence="3">
    <location>
        <begin position="165"/>
        <end position="315"/>
    </location>
</feature>
<comment type="caution">
    <text evidence="4">The sequence shown here is derived from an EMBL/GenBank/DDBJ whole genome shotgun (WGS) entry which is preliminary data.</text>
</comment>
<dbReference type="InterPro" id="IPR036597">
    <property type="entry name" value="Fido-like_dom_sf"/>
</dbReference>
<protein>
    <submittedName>
        <fullName evidence="4">Cell division protein Fic</fullName>
    </submittedName>
</protein>
<dbReference type="GO" id="GO:0051301">
    <property type="term" value="P:cell division"/>
    <property type="evidence" value="ECO:0007669"/>
    <property type="project" value="UniProtKB-KW"/>
</dbReference>
<dbReference type="EMBL" id="WBSM01000001">
    <property type="protein sequence ID" value="KAB8289418.1"/>
    <property type="molecule type" value="Genomic_DNA"/>
</dbReference>
<keyword evidence="4" id="KW-0132">Cell division</keyword>
<evidence type="ECO:0000256" key="1">
    <source>
        <dbReference type="PIRSR" id="PIRSR640198-1"/>
    </source>
</evidence>
<evidence type="ECO:0000256" key="2">
    <source>
        <dbReference type="PIRSR" id="PIRSR640198-2"/>
    </source>
</evidence>
<feature type="binding site" evidence="2">
    <location>
        <begin position="256"/>
        <end position="263"/>
    </location>
    <ligand>
        <name>ATP</name>
        <dbReference type="ChEBI" id="CHEBI:30616"/>
    </ligand>
</feature>
<dbReference type="RefSeq" id="WP_239519284.1">
    <property type="nucleotide sequence ID" value="NZ_WBSM01000001.1"/>
</dbReference>
<organism evidence="4 5">
    <name type="scientific">Bifidobacterium ramosum</name>
    <dbReference type="NCBI Taxonomy" id="1798158"/>
    <lineage>
        <taxon>Bacteria</taxon>
        <taxon>Bacillati</taxon>
        <taxon>Actinomycetota</taxon>
        <taxon>Actinomycetes</taxon>
        <taxon>Bifidobacteriales</taxon>
        <taxon>Bifidobacteriaceae</taxon>
        <taxon>Bifidobacterium</taxon>
    </lineage>
</organism>
<feature type="binding site" evidence="2">
    <location>
        <position position="305"/>
    </location>
    <ligand>
        <name>ATP</name>
        <dbReference type="ChEBI" id="CHEBI:30616"/>
    </ligand>
</feature>
<evidence type="ECO:0000313" key="5">
    <source>
        <dbReference type="Proteomes" id="UP000482084"/>
    </source>
</evidence>
<dbReference type="PANTHER" id="PTHR13504">
    <property type="entry name" value="FIDO DOMAIN-CONTAINING PROTEIN DDB_G0283145"/>
    <property type="match status" value="1"/>
</dbReference>
<dbReference type="PROSITE" id="PS51459">
    <property type="entry name" value="FIDO"/>
    <property type="match status" value="1"/>
</dbReference>
<dbReference type="InterPro" id="IPR040198">
    <property type="entry name" value="Fido_containing"/>
</dbReference>
<dbReference type="AlphaFoldDB" id="A0A6L4X3T9"/>
<keyword evidence="4" id="KW-0131">Cell cycle</keyword>
<reference evidence="4 5" key="1">
    <citation type="submission" date="2019-10" db="EMBL/GenBank/DDBJ databases">
        <title>Characterization of the phylogenetic diversity of two novel species belonging to the genus Bifidobacterium: Bifidobacterium cebidarum sp. nov. and Bifidobacterium leontopitheci sp. nov.</title>
        <authorList>
            <person name="Lugli G.A."/>
            <person name="Duranti S."/>
            <person name="Milani C."/>
            <person name="Turroni F."/>
            <person name="Ventura M."/>
        </authorList>
    </citation>
    <scope>NUCLEOTIDE SEQUENCE [LARGE SCALE GENOMIC DNA]</scope>
    <source>
        <strain evidence="4 5">DSM 100688</strain>
    </source>
</reference>
<feature type="binding site" evidence="2">
    <location>
        <begin position="293"/>
        <end position="294"/>
    </location>
    <ligand>
        <name>ATP</name>
        <dbReference type="ChEBI" id="CHEBI:30616"/>
    </ligand>
</feature>
<keyword evidence="5" id="KW-1185">Reference proteome</keyword>
<keyword evidence="2" id="KW-0067">ATP-binding</keyword>
<keyword evidence="2" id="KW-0547">Nucleotide-binding</keyword>
<dbReference type="Gene3D" id="1.10.3290.10">
    <property type="entry name" value="Fido-like domain"/>
    <property type="match status" value="1"/>
</dbReference>
<dbReference type="SUPFAM" id="SSF140931">
    <property type="entry name" value="Fic-like"/>
    <property type="match status" value="1"/>
</dbReference>
<dbReference type="PANTHER" id="PTHR13504:SF40">
    <property type="entry name" value="FIDO DOMAIN-CONTAINING PROTEIN"/>
    <property type="match status" value="1"/>
</dbReference>
<dbReference type="Pfam" id="PF02661">
    <property type="entry name" value="Fic"/>
    <property type="match status" value="1"/>
</dbReference>
<accession>A0A6L4X3T9</accession>
<evidence type="ECO:0000313" key="4">
    <source>
        <dbReference type="EMBL" id="KAB8289418.1"/>
    </source>
</evidence>
<name>A0A6L4X3T9_9BIFI</name>
<dbReference type="InterPro" id="IPR003812">
    <property type="entry name" value="Fido"/>
</dbReference>